<sequence>MCPSPLEACQEPLIVRATSGTDDHSPPSLSPGPHIPQVVPGKSYEYGFTLQGLHSRELGGSLQGLVRFNLVLERWFWWGTSLLRGARKLHCQPVRRLVMHVDLRYKVWCTRTMPPHRIREQQQDDDLPPPPTPTPDDAV</sequence>
<dbReference type="AlphaFoldDB" id="A0A2Z7D9C3"/>
<organism evidence="2 3">
    <name type="scientific">Dorcoceras hygrometricum</name>
    <dbReference type="NCBI Taxonomy" id="472368"/>
    <lineage>
        <taxon>Eukaryota</taxon>
        <taxon>Viridiplantae</taxon>
        <taxon>Streptophyta</taxon>
        <taxon>Embryophyta</taxon>
        <taxon>Tracheophyta</taxon>
        <taxon>Spermatophyta</taxon>
        <taxon>Magnoliopsida</taxon>
        <taxon>eudicotyledons</taxon>
        <taxon>Gunneridae</taxon>
        <taxon>Pentapetalae</taxon>
        <taxon>asterids</taxon>
        <taxon>lamiids</taxon>
        <taxon>Lamiales</taxon>
        <taxon>Gesneriaceae</taxon>
        <taxon>Didymocarpoideae</taxon>
        <taxon>Trichosporeae</taxon>
        <taxon>Loxocarpinae</taxon>
        <taxon>Dorcoceras</taxon>
    </lineage>
</organism>
<reference evidence="2 3" key="1">
    <citation type="journal article" date="2015" name="Proc. Natl. Acad. Sci. U.S.A.">
        <title>The resurrection genome of Boea hygrometrica: A blueprint for survival of dehydration.</title>
        <authorList>
            <person name="Xiao L."/>
            <person name="Yang G."/>
            <person name="Zhang L."/>
            <person name="Yang X."/>
            <person name="Zhao S."/>
            <person name="Ji Z."/>
            <person name="Zhou Q."/>
            <person name="Hu M."/>
            <person name="Wang Y."/>
            <person name="Chen M."/>
            <person name="Xu Y."/>
            <person name="Jin H."/>
            <person name="Xiao X."/>
            <person name="Hu G."/>
            <person name="Bao F."/>
            <person name="Hu Y."/>
            <person name="Wan P."/>
            <person name="Li L."/>
            <person name="Deng X."/>
            <person name="Kuang T."/>
            <person name="Xiang C."/>
            <person name="Zhu J.K."/>
            <person name="Oliver M.J."/>
            <person name="He Y."/>
        </authorList>
    </citation>
    <scope>NUCLEOTIDE SEQUENCE [LARGE SCALE GENOMIC DNA]</scope>
    <source>
        <strain evidence="3">cv. XS01</strain>
    </source>
</reference>
<gene>
    <name evidence="2" type="ORF">F511_24967</name>
</gene>
<feature type="compositionally biased region" description="Pro residues" evidence="1">
    <location>
        <begin position="128"/>
        <end position="139"/>
    </location>
</feature>
<proteinExistence type="predicted"/>
<evidence type="ECO:0000256" key="1">
    <source>
        <dbReference type="SAM" id="MobiDB-lite"/>
    </source>
</evidence>
<feature type="region of interest" description="Disordered" evidence="1">
    <location>
        <begin position="116"/>
        <end position="139"/>
    </location>
</feature>
<keyword evidence="3" id="KW-1185">Reference proteome</keyword>
<accession>A0A2Z7D9C3</accession>
<dbReference type="Proteomes" id="UP000250235">
    <property type="component" value="Unassembled WGS sequence"/>
</dbReference>
<protein>
    <submittedName>
        <fullName evidence="2">Uncharacterized protein</fullName>
    </submittedName>
</protein>
<name>A0A2Z7D9C3_9LAMI</name>
<evidence type="ECO:0000313" key="3">
    <source>
        <dbReference type="Proteomes" id="UP000250235"/>
    </source>
</evidence>
<evidence type="ECO:0000313" key="2">
    <source>
        <dbReference type="EMBL" id="KZV56139.1"/>
    </source>
</evidence>
<dbReference type="EMBL" id="KQ988317">
    <property type="protein sequence ID" value="KZV56139.1"/>
    <property type="molecule type" value="Genomic_DNA"/>
</dbReference>